<dbReference type="InterPro" id="IPR000889">
    <property type="entry name" value="Glutathione_peroxidase"/>
</dbReference>
<protein>
    <recommendedName>
        <fullName evidence="4">Glutathione peroxidase</fullName>
    </recommendedName>
</protein>
<dbReference type="PRINTS" id="PR01011">
    <property type="entry name" value="GLUTPROXDASE"/>
</dbReference>
<keyword evidence="6" id="KW-1185">Reference proteome</keyword>
<evidence type="ECO:0000256" key="4">
    <source>
        <dbReference type="RuleBase" id="RU000499"/>
    </source>
</evidence>
<dbReference type="EMBL" id="QHLZ01000004">
    <property type="protein sequence ID" value="PXA66045.1"/>
    <property type="molecule type" value="Genomic_DNA"/>
</dbReference>
<dbReference type="Pfam" id="PF00255">
    <property type="entry name" value="GSHPx"/>
    <property type="match status" value="1"/>
</dbReference>
<evidence type="ECO:0000256" key="3">
    <source>
        <dbReference type="ARBA" id="ARBA00023002"/>
    </source>
</evidence>
<dbReference type="PANTHER" id="PTHR11592">
    <property type="entry name" value="GLUTATHIONE PEROXIDASE"/>
    <property type="match status" value="1"/>
</dbReference>
<accession>A0A2V3DS86</accession>
<dbReference type="RefSeq" id="WP_110105909.1">
    <property type="nucleotide sequence ID" value="NZ_JACBZZ010000001.1"/>
</dbReference>
<dbReference type="PROSITE" id="PS51355">
    <property type="entry name" value="GLUTATHIONE_PEROXID_3"/>
    <property type="match status" value="1"/>
</dbReference>
<evidence type="ECO:0000256" key="1">
    <source>
        <dbReference type="ARBA" id="ARBA00006926"/>
    </source>
</evidence>
<dbReference type="SUPFAM" id="SSF52833">
    <property type="entry name" value="Thioredoxin-like"/>
    <property type="match status" value="1"/>
</dbReference>
<keyword evidence="2 4" id="KW-0575">Peroxidase</keyword>
<dbReference type="PIRSF" id="PIRSF000303">
    <property type="entry name" value="Glutathion_perox"/>
    <property type="match status" value="1"/>
</dbReference>
<name>A0A2V3DS86_9MICC</name>
<dbReference type="OrthoDB" id="9785502at2"/>
<dbReference type="InterPro" id="IPR036249">
    <property type="entry name" value="Thioredoxin-like_sf"/>
</dbReference>
<reference evidence="5 6" key="1">
    <citation type="submission" date="2018-05" db="EMBL/GenBank/DDBJ databases">
        <title>Genetic diversity of glacier-inhabiting Cryobacterium bacteria in China and description of Cryobacterium mengkeensis sp. nov. and Arthrobacter glacialis sp. nov.</title>
        <authorList>
            <person name="Liu Q."/>
            <person name="Xin Y.-H."/>
        </authorList>
    </citation>
    <scope>NUCLEOTIDE SEQUENCE [LARGE SCALE GENOMIC DNA]</scope>
    <source>
        <strain evidence="5 6">GP3</strain>
    </source>
</reference>
<dbReference type="PANTHER" id="PTHR11592:SF78">
    <property type="entry name" value="GLUTATHIONE PEROXIDASE"/>
    <property type="match status" value="1"/>
</dbReference>
<dbReference type="CDD" id="cd00340">
    <property type="entry name" value="GSH_Peroxidase"/>
    <property type="match status" value="1"/>
</dbReference>
<comment type="similarity">
    <text evidence="1 4">Belongs to the glutathione peroxidase family.</text>
</comment>
<evidence type="ECO:0000313" key="6">
    <source>
        <dbReference type="Proteomes" id="UP000246303"/>
    </source>
</evidence>
<sequence>MNTQSLNTIPLALNDGTAPTLAQLAPKAVLLVNVASACGFTPQYDALEALYEKYRDHGLVVVGIPCNQFGAQEPGTEEEIAEFCRKNFGVTFPLATKSDVNGAAAHPIYARLTGNGAEPIKWNFEKFLITHDGDVRARFSSAVTPDGPELLAAVEAVLAEIPA</sequence>
<evidence type="ECO:0000256" key="2">
    <source>
        <dbReference type="ARBA" id="ARBA00022559"/>
    </source>
</evidence>
<evidence type="ECO:0000313" key="5">
    <source>
        <dbReference type="EMBL" id="PXA66045.1"/>
    </source>
</evidence>
<gene>
    <name evidence="5" type="ORF">CVS29_08680</name>
</gene>
<dbReference type="GO" id="GO:0034599">
    <property type="term" value="P:cellular response to oxidative stress"/>
    <property type="evidence" value="ECO:0007669"/>
    <property type="project" value="TreeGrafter"/>
</dbReference>
<dbReference type="AlphaFoldDB" id="A0A2V3DS86"/>
<comment type="caution">
    <text evidence="5">The sequence shown here is derived from an EMBL/GenBank/DDBJ whole genome shotgun (WGS) entry which is preliminary data.</text>
</comment>
<keyword evidence="3 4" id="KW-0560">Oxidoreductase</keyword>
<dbReference type="GO" id="GO:0004601">
    <property type="term" value="F:peroxidase activity"/>
    <property type="evidence" value="ECO:0007669"/>
    <property type="project" value="UniProtKB-KW"/>
</dbReference>
<organism evidence="5 6">
    <name type="scientific">Arthrobacter psychrochitiniphilus</name>
    <dbReference type="NCBI Taxonomy" id="291045"/>
    <lineage>
        <taxon>Bacteria</taxon>
        <taxon>Bacillati</taxon>
        <taxon>Actinomycetota</taxon>
        <taxon>Actinomycetes</taxon>
        <taxon>Micrococcales</taxon>
        <taxon>Micrococcaceae</taxon>
        <taxon>Arthrobacter</taxon>
    </lineage>
</organism>
<dbReference type="Proteomes" id="UP000246303">
    <property type="component" value="Unassembled WGS sequence"/>
</dbReference>
<dbReference type="Gene3D" id="3.40.30.10">
    <property type="entry name" value="Glutaredoxin"/>
    <property type="match status" value="1"/>
</dbReference>
<proteinExistence type="inferred from homology"/>